<keyword evidence="2" id="KW-1185">Reference proteome</keyword>
<dbReference type="RefSeq" id="WP_322608386.1">
    <property type="nucleotide sequence ID" value="NZ_JARVCO010000010.1"/>
</dbReference>
<protein>
    <recommendedName>
        <fullName evidence="3">Acetyltransferase</fullName>
    </recommendedName>
</protein>
<dbReference type="Proteomes" id="UP001290861">
    <property type="component" value="Unassembled WGS sequence"/>
</dbReference>
<gene>
    <name evidence="1" type="ORF">P9H32_08100</name>
</gene>
<comment type="caution">
    <text evidence="1">The sequence shown here is derived from an EMBL/GenBank/DDBJ whole genome shotgun (WGS) entry which is preliminary data.</text>
</comment>
<accession>A0ABU5MWS4</accession>
<evidence type="ECO:0000313" key="1">
    <source>
        <dbReference type="EMBL" id="MDZ8118588.1"/>
    </source>
</evidence>
<organism evidence="1 2">
    <name type="scientific">Pontiella agarivorans</name>
    <dbReference type="NCBI Taxonomy" id="3038953"/>
    <lineage>
        <taxon>Bacteria</taxon>
        <taxon>Pseudomonadati</taxon>
        <taxon>Kiritimatiellota</taxon>
        <taxon>Kiritimatiellia</taxon>
        <taxon>Kiritimatiellales</taxon>
        <taxon>Pontiellaceae</taxon>
        <taxon>Pontiella</taxon>
    </lineage>
</organism>
<reference evidence="1 2" key="1">
    <citation type="journal article" date="2024" name="Appl. Environ. Microbiol.">
        <title>Pontiella agarivorans sp. nov., a novel marine anaerobic bacterium capable of degrading macroalgal polysaccharides and fixing nitrogen.</title>
        <authorList>
            <person name="Liu N."/>
            <person name="Kivenson V."/>
            <person name="Peng X."/>
            <person name="Cui Z."/>
            <person name="Lankiewicz T.S."/>
            <person name="Gosselin K.M."/>
            <person name="English C.J."/>
            <person name="Blair E.M."/>
            <person name="O'Malley M.A."/>
            <person name="Valentine D.L."/>
        </authorList>
    </citation>
    <scope>NUCLEOTIDE SEQUENCE [LARGE SCALE GENOMIC DNA]</scope>
    <source>
        <strain evidence="1 2">NLcol2</strain>
    </source>
</reference>
<evidence type="ECO:0008006" key="3">
    <source>
        <dbReference type="Google" id="ProtNLM"/>
    </source>
</evidence>
<name>A0ABU5MWS4_9BACT</name>
<sequence>MFLKHVPTGDLVEVIDLPDVINPNSPSIRARSHAGDMIQRPENFLKTELVFPSGEMLPLCWRDAHYYEHEPAA</sequence>
<proteinExistence type="predicted"/>
<dbReference type="EMBL" id="JARVCO010000010">
    <property type="protein sequence ID" value="MDZ8118588.1"/>
    <property type="molecule type" value="Genomic_DNA"/>
</dbReference>
<evidence type="ECO:0000313" key="2">
    <source>
        <dbReference type="Proteomes" id="UP001290861"/>
    </source>
</evidence>